<name>A0A5E4NFR9_9HEMI</name>
<dbReference type="EMBL" id="CABPRJ010001961">
    <property type="protein sequence ID" value="VVC42567.1"/>
    <property type="molecule type" value="Genomic_DNA"/>
</dbReference>
<gene>
    <name evidence="2" type="ORF">CINCED_3A017264</name>
</gene>
<proteinExistence type="predicted"/>
<dbReference type="AlphaFoldDB" id="A0A5E4NFR9"/>
<accession>A0A5E4NFR9</accession>
<reference evidence="2 3" key="1">
    <citation type="submission" date="2019-08" db="EMBL/GenBank/DDBJ databases">
        <authorList>
            <person name="Alioto T."/>
            <person name="Alioto T."/>
            <person name="Gomez Garrido J."/>
        </authorList>
    </citation>
    <scope>NUCLEOTIDE SEQUENCE [LARGE SCALE GENOMIC DNA]</scope>
</reference>
<evidence type="ECO:0000313" key="3">
    <source>
        <dbReference type="Proteomes" id="UP000325440"/>
    </source>
</evidence>
<feature type="region of interest" description="Disordered" evidence="1">
    <location>
        <begin position="58"/>
        <end position="112"/>
    </location>
</feature>
<keyword evidence="3" id="KW-1185">Reference proteome</keyword>
<organism evidence="2 3">
    <name type="scientific">Cinara cedri</name>
    <dbReference type="NCBI Taxonomy" id="506608"/>
    <lineage>
        <taxon>Eukaryota</taxon>
        <taxon>Metazoa</taxon>
        <taxon>Ecdysozoa</taxon>
        <taxon>Arthropoda</taxon>
        <taxon>Hexapoda</taxon>
        <taxon>Insecta</taxon>
        <taxon>Pterygota</taxon>
        <taxon>Neoptera</taxon>
        <taxon>Paraneoptera</taxon>
        <taxon>Hemiptera</taxon>
        <taxon>Sternorrhyncha</taxon>
        <taxon>Aphidomorpha</taxon>
        <taxon>Aphidoidea</taxon>
        <taxon>Aphididae</taxon>
        <taxon>Lachninae</taxon>
        <taxon>Cinara</taxon>
    </lineage>
</organism>
<sequence length="112" mass="11960">MRRGGRRRSALGFGGGGAGRSFRRIASFRGARAAKGCSRAHTCSGATAVVGPKRFGLADPAAAPAPSLHLSRRRRPPPRDRRARRRRGRGGAVQRNVLTMAREHGGGGQNMY</sequence>
<feature type="compositionally biased region" description="Basic residues" evidence="1">
    <location>
        <begin position="70"/>
        <end position="89"/>
    </location>
</feature>
<protein>
    <submittedName>
        <fullName evidence="2">Uncharacterized protein</fullName>
    </submittedName>
</protein>
<evidence type="ECO:0000313" key="2">
    <source>
        <dbReference type="EMBL" id="VVC42567.1"/>
    </source>
</evidence>
<evidence type="ECO:0000256" key="1">
    <source>
        <dbReference type="SAM" id="MobiDB-lite"/>
    </source>
</evidence>
<feature type="region of interest" description="Disordered" evidence="1">
    <location>
        <begin position="1"/>
        <end position="20"/>
    </location>
</feature>
<dbReference type="Proteomes" id="UP000325440">
    <property type="component" value="Unassembled WGS sequence"/>
</dbReference>